<dbReference type="Pfam" id="PF13561">
    <property type="entry name" value="adh_short_C2"/>
    <property type="match status" value="1"/>
</dbReference>
<dbReference type="PANTHER" id="PTHR43639:SF1">
    <property type="entry name" value="SHORT-CHAIN DEHYDROGENASE_REDUCTASE FAMILY PROTEIN"/>
    <property type="match status" value="1"/>
</dbReference>
<sequence>MDTQKKTIVITGAAQGIGEGLVNTFLERNYNVVATSRQISARFAHGASESVAIVDGDIGDPATAKRITETAIERFGSINALVNNAGIYFSKPFLEYTLDDLLSSTNLEGFLHLTQLAVKQMLAQKSGGSIVSIVSIGASTADHPIAGVNASVPMITKGGIHAISKSLAMEYARDGIRFNVVAPGIVDTPMHHGGPMDFLKTFSPMNAISSVQDIVDAVLFLTEARHITGEVVHVDGGAHVGKW</sequence>
<evidence type="ECO:0000256" key="1">
    <source>
        <dbReference type="ARBA" id="ARBA00006484"/>
    </source>
</evidence>
<dbReference type="RefSeq" id="WP_111163558.1">
    <property type="nucleotide sequence ID" value="NZ_PCDP01000067.1"/>
</dbReference>
<keyword evidence="4" id="KW-1185">Reference proteome</keyword>
<comment type="caution">
    <text evidence="3">The sequence shown here is derived from an EMBL/GenBank/DDBJ whole genome shotgun (WGS) entry which is preliminary data.</text>
</comment>
<dbReference type="GO" id="GO:0016491">
    <property type="term" value="F:oxidoreductase activity"/>
    <property type="evidence" value="ECO:0007669"/>
    <property type="project" value="UniProtKB-KW"/>
</dbReference>
<protein>
    <submittedName>
        <fullName evidence="3">3-oxoacyl-ACP reductase</fullName>
    </submittedName>
</protein>
<comment type="similarity">
    <text evidence="1">Belongs to the short-chain dehydrogenases/reductases (SDR) family.</text>
</comment>
<organism evidence="3 4">
    <name type="scientific">Rhizobium tubonense</name>
    <dbReference type="NCBI Taxonomy" id="484088"/>
    <lineage>
        <taxon>Bacteria</taxon>
        <taxon>Pseudomonadati</taxon>
        <taxon>Pseudomonadota</taxon>
        <taxon>Alphaproteobacteria</taxon>
        <taxon>Hyphomicrobiales</taxon>
        <taxon>Rhizobiaceae</taxon>
        <taxon>Rhizobium/Agrobacterium group</taxon>
        <taxon>Rhizobium</taxon>
    </lineage>
</organism>
<reference evidence="3 4" key="1">
    <citation type="journal article" date="2018" name="Sci. Rep.">
        <title>Rhizobium tumorigenes sp. nov., a novel plant tumorigenic bacterium isolated from cane gall tumors on thornless blackberry.</title>
        <authorList>
            <person name="Kuzmanovi N."/>
            <person name="Smalla K."/>
            <person name="Gronow S."/>
            <person name="PuBawska J."/>
        </authorList>
    </citation>
    <scope>NUCLEOTIDE SEQUENCE [LARGE SCALE GENOMIC DNA]</scope>
    <source>
        <strain evidence="3 4">CCBAU 85046</strain>
    </source>
</reference>
<keyword evidence="2" id="KW-0560">Oxidoreductase</keyword>
<name>A0A2W4E8R2_9HYPH</name>
<evidence type="ECO:0000313" key="3">
    <source>
        <dbReference type="EMBL" id="PZM08663.1"/>
    </source>
</evidence>
<dbReference type="InterPro" id="IPR002347">
    <property type="entry name" value="SDR_fam"/>
</dbReference>
<gene>
    <name evidence="3" type="ORF">CPY51_28255</name>
</gene>
<evidence type="ECO:0000313" key="4">
    <source>
        <dbReference type="Proteomes" id="UP000248925"/>
    </source>
</evidence>
<evidence type="ECO:0000256" key="2">
    <source>
        <dbReference type="ARBA" id="ARBA00023002"/>
    </source>
</evidence>
<dbReference type="PRINTS" id="PR00081">
    <property type="entry name" value="GDHRDH"/>
</dbReference>
<accession>A0A2W4E8R2</accession>
<dbReference type="EMBL" id="PCDP01000067">
    <property type="protein sequence ID" value="PZM08663.1"/>
    <property type="molecule type" value="Genomic_DNA"/>
</dbReference>
<dbReference type="OrthoDB" id="9787298at2"/>
<dbReference type="PRINTS" id="PR00080">
    <property type="entry name" value="SDRFAMILY"/>
</dbReference>
<proteinExistence type="inferred from homology"/>
<dbReference type="Gene3D" id="3.40.50.720">
    <property type="entry name" value="NAD(P)-binding Rossmann-like Domain"/>
    <property type="match status" value="1"/>
</dbReference>
<dbReference type="AlphaFoldDB" id="A0A2W4E8R2"/>
<dbReference type="Proteomes" id="UP000248925">
    <property type="component" value="Unassembled WGS sequence"/>
</dbReference>
<dbReference type="PANTHER" id="PTHR43639">
    <property type="entry name" value="OXIDOREDUCTASE, SHORT-CHAIN DEHYDROGENASE/REDUCTASE FAMILY (AFU_ORTHOLOGUE AFUA_5G02870)"/>
    <property type="match status" value="1"/>
</dbReference>
<dbReference type="SUPFAM" id="SSF51735">
    <property type="entry name" value="NAD(P)-binding Rossmann-fold domains"/>
    <property type="match status" value="1"/>
</dbReference>
<dbReference type="InterPro" id="IPR036291">
    <property type="entry name" value="NAD(P)-bd_dom_sf"/>
</dbReference>
<dbReference type="CDD" id="cd05233">
    <property type="entry name" value="SDR_c"/>
    <property type="match status" value="1"/>
</dbReference>